<keyword evidence="3" id="KW-1185">Reference proteome</keyword>
<proteinExistence type="predicted"/>
<organism evidence="2 3">
    <name type="scientific">Halodesulfovibrio aestuarii</name>
    <dbReference type="NCBI Taxonomy" id="126333"/>
    <lineage>
        <taxon>Bacteria</taxon>
        <taxon>Pseudomonadati</taxon>
        <taxon>Thermodesulfobacteriota</taxon>
        <taxon>Desulfovibrionia</taxon>
        <taxon>Desulfovibrionales</taxon>
        <taxon>Desulfovibrionaceae</taxon>
        <taxon>Halodesulfovibrio</taxon>
    </lineage>
</organism>
<evidence type="ECO:0000313" key="3">
    <source>
        <dbReference type="Proteomes" id="UP001568358"/>
    </source>
</evidence>
<name>A0ABV4JNQ1_9BACT</name>
<protein>
    <submittedName>
        <fullName evidence="2">Uncharacterized protein</fullName>
    </submittedName>
</protein>
<comment type="caution">
    <text evidence="2">The sequence shown here is derived from an EMBL/GenBank/DDBJ whole genome shotgun (WGS) entry which is preliminary data.</text>
</comment>
<feature type="compositionally biased region" description="Low complexity" evidence="1">
    <location>
        <begin position="438"/>
        <end position="457"/>
    </location>
</feature>
<feature type="region of interest" description="Disordered" evidence="1">
    <location>
        <begin position="436"/>
        <end position="457"/>
    </location>
</feature>
<sequence length="641" mass="71512">MRTLNNLVNHLLKPESHEELFAALDMDASLSTLQNLNLGRYEMAVSLSMFAINSELAMLSKMKDPDDPSQKIIRTEFGYWQIEDDDGGVLSRQTTSDKNLYEKMFNDFEPDYDDPDGPQRIVGFEGKIKTPTLEVKARTDKTINMTLEFISGEYNSKRSSIRHVPLKGLKVVFNVDLASAPTREAKKEYNTPEAEKAVTDHIEKIKSDFKEAEQSLSDQCFTVESLFLDLENVDYINDVKVYPATDEQDKYAQKIQTMLSSYLTSISKGAIANPYVLGYMVTLPKLKATEDALFQPRAMTYSVSYASNKDGEQDAERSCVNFMMNTTPDAPAPCDTSMETLITEKDGSEKYNVLGIDAALFNDRIITPIIQQILDALNDIFSKLSKDPSSGIETFFGGPTSTSSKSLCVKTTENWSYETTSLTSLLKEGVTLSPRQLTAESSESTTSPGGSASSGSSMTVDMFCAPKITVAFYSTDNERGMEITLHCQVMNKYLSKSWNSSFYSKKKNGQSANYNYDCLLSGKDTECQKLRFILAPDDVGGFIITDKIYGENKFAIIKNESNVVQDGDKMVNTDGYYDSIDTKKLLDDVKKKVKPWLTFPRVILPLSNIYVYAGMDFHQASEHSDANSVVAIQASYAPKTE</sequence>
<reference evidence="2 3" key="1">
    <citation type="submission" date="2024-07" db="EMBL/GenBank/DDBJ databases">
        <title>Active virus-host system and metabolic interactions in a Lokiarchaeon culture.</title>
        <authorList>
            <person name="Ponce Toledo R.I."/>
            <person name="Rodrigues Oliveira T."/>
            <person name="Schleper C."/>
        </authorList>
    </citation>
    <scope>NUCLEOTIDE SEQUENCE [LARGE SCALE GENOMIC DNA]</scope>
    <source>
        <strain evidence="2 3">B35</strain>
    </source>
</reference>
<dbReference type="Proteomes" id="UP001568358">
    <property type="component" value="Unassembled WGS sequence"/>
</dbReference>
<accession>A0ABV4JNQ1</accession>
<dbReference type="RefSeq" id="WP_371149892.1">
    <property type="nucleotide sequence ID" value="NZ_JBFSOO010000001.1"/>
</dbReference>
<evidence type="ECO:0000256" key="1">
    <source>
        <dbReference type="SAM" id="MobiDB-lite"/>
    </source>
</evidence>
<gene>
    <name evidence="2" type="ORF">AB2Z07_02185</name>
</gene>
<evidence type="ECO:0000313" key="2">
    <source>
        <dbReference type="EMBL" id="MEZ6852349.1"/>
    </source>
</evidence>
<dbReference type="EMBL" id="JBFSOO010000001">
    <property type="protein sequence ID" value="MEZ6852349.1"/>
    <property type="molecule type" value="Genomic_DNA"/>
</dbReference>